<dbReference type="Gene3D" id="3.40.50.720">
    <property type="entry name" value="NAD(P)-binding Rossmann-like Domain"/>
    <property type="match status" value="1"/>
</dbReference>
<feature type="domain" description="NAD(P)-binding" evidence="2">
    <location>
        <begin position="8"/>
        <end position="204"/>
    </location>
</feature>
<keyword evidence="4" id="KW-1185">Reference proteome</keyword>
<dbReference type="Pfam" id="PF13460">
    <property type="entry name" value="NAD_binding_10"/>
    <property type="match status" value="1"/>
</dbReference>
<dbReference type="SUPFAM" id="SSF51735">
    <property type="entry name" value="NAD(P)-binding Rossmann-fold domains"/>
    <property type="match status" value="1"/>
</dbReference>
<gene>
    <name evidence="3" type="ORF">M413DRAFT_442061</name>
</gene>
<evidence type="ECO:0000313" key="4">
    <source>
        <dbReference type="Proteomes" id="UP000053424"/>
    </source>
</evidence>
<proteinExistence type="inferred from homology"/>
<organism evidence="3 4">
    <name type="scientific">Hebeloma cylindrosporum</name>
    <dbReference type="NCBI Taxonomy" id="76867"/>
    <lineage>
        <taxon>Eukaryota</taxon>
        <taxon>Fungi</taxon>
        <taxon>Dikarya</taxon>
        <taxon>Basidiomycota</taxon>
        <taxon>Agaricomycotina</taxon>
        <taxon>Agaricomycetes</taxon>
        <taxon>Agaricomycetidae</taxon>
        <taxon>Agaricales</taxon>
        <taxon>Agaricineae</taxon>
        <taxon>Hymenogastraceae</taxon>
        <taxon>Hebeloma</taxon>
    </lineage>
</organism>
<evidence type="ECO:0000256" key="1">
    <source>
        <dbReference type="ARBA" id="ARBA00038376"/>
    </source>
</evidence>
<accession>A0A0C3C967</accession>
<reference evidence="3 4" key="1">
    <citation type="submission" date="2014-04" db="EMBL/GenBank/DDBJ databases">
        <authorList>
            <consortium name="DOE Joint Genome Institute"/>
            <person name="Kuo A."/>
            <person name="Gay G."/>
            <person name="Dore J."/>
            <person name="Kohler A."/>
            <person name="Nagy L.G."/>
            <person name="Floudas D."/>
            <person name="Copeland A."/>
            <person name="Barry K.W."/>
            <person name="Cichocki N."/>
            <person name="Veneault-Fourrey C."/>
            <person name="LaButti K."/>
            <person name="Lindquist E.A."/>
            <person name="Lipzen A."/>
            <person name="Lundell T."/>
            <person name="Morin E."/>
            <person name="Murat C."/>
            <person name="Sun H."/>
            <person name="Tunlid A."/>
            <person name="Henrissat B."/>
            <person name="Grigoriev I.V."/>
            <person name="Hibbett D.S."/>
            <person name="Martin F."/>
            <person name="Nordberg H.P."/>
            <person name="Cantor M.N."/>
            <person name="Hua S.X."/>
        </authorList>
    </citation>
    <scope>NUCLEOTIDE SEQUENCE [LARGE SCALE GENOMIC DNA]</scope>
    <source>
        <strain evidence="4">h7</strain>
    </source>
</reference>
<protein>
    <recommendedName>
        <fullName evidence="2">NAD(P)-binding domain-containing protein</fullName>
    </recommendedName>
</protein>
<dbReference type="InterPro" id="IPR051606">
    <property type="entry name" value="Polyketide_Oxido-like"/>
</dbReference>
<dbReference type="OrthoDB" id="10254221at2759"/>
<dbReference type="HOGENOM" id="CLU_025711_4_3_1"/>
<sequence length="219" mass="23647">MPRFLILGGTGPSGILLIRKALELYPDATIVVYARSPEKIPEDLANNASVTLVKGTLEELDKAEAALEGVDAVISALGPLASHPSNTPIATFYGHLIDFMYKYNIKRLIVLGTASAKDPNDKFSLQFQALIIGVRTFANAAYREIVAIDNVLRAKGTELDWTFVRVPILTNADTEGAIAGYVGDGKIGTILSRKAFAAFAIGEIEKREWVQKAPMISNA</sequence>
<evidence type="ECO:0000313" key="3">
    <source>
        <dbReference type="EMBL" id="KIM45390.1"/>
    </source>
</evidence>
<dbReference type="EMBL" id="KN831772">
    <property type="protein sequence ID" value="KIM45390.1"/>
    <property type="molecule type" value="Genomic_DNA"/>
</dbReference>
<reference evidence="4" key="2">
    <citation type="submission" date="2015-01" db="EMBL/GenBank/DDBJ databases">
        <title>Evolutionary Origins and Diversification of the Mycorrhizal Mutualists.</title>
        <authorList>
            <consortium name="DOE Joint Genome Institute"/>
            <consortium name="Mycorrhizal Genomics Consortium"/>
            <person name="Kohler A."/>
            <person name="Kuo A."/>
            <person name="Nagy L.G."/>
            <person name="Floudas D."/>
            <person name="Copeland A."/>
            <person name="Barry K.W."/>
            <person name="Cichocki N."/>
            <person name="Veneault-Fourrey C."/>
            <person name="LaButti K."/>
            <person name="Lindquist E.A."/>
            <person name="Lipzen A."/>
            <person name="Lundell T."/>
            <person name="Morin E."/>
            <person name="Murat C."/>
            <person name="Riley R."/>
            <person name="Ohm R."/>
            <person name="Sun H."/>
            <person name="Tunlid A."/>
            <person name="Henrissat B."/>
            <person name="Grigoriev I.V."/>
            <person name="Hibbett D.S."/>
            <person name="Martin F."/>
        </authorList>
    </citation>
    <scope>NUCLEOTIDE SEQUENCE [LARGE SCALE GENOMIC DNA]</scope>
    <source>
        <strain evidence="4">h7</strain>
    </source>
</reference>
<name>A0A0C3C967_HEBCY</name>
<dbReference type="InterPro" id="IPR016040">
    <property type="entry name" value="NAD(P)-bd_dom"/>
</dbReference>
<dbReference type="PANTHER" id="PTHR43355">
    <property type="entry name" value="FLAVIN REDUCTASE (NADPH)"/>
    <property type="match status" value="1"/>
</dbReference>
<comment type="similarity">
    <text evidence="1">Belongs to the avfA family.</text>
</comment>
<evidence type="ECO:0000259" key="2">
    <source>
        <dbReference type="Pfam" id="PF13460"/>
    </source>
</evidence>
<dbReference type="InterPro" id="IPR036291">
    <property type="entry name" value="NAD(P)-bd_dom_sf"/>
</dbReference>
<dbReference type="PANTHER" id="PTHR43355:SF2">
    <property type="entry name" value="FLAVIN REDUCTASE (NADPH)"/>
    <property type="match status" value="1"/>
</dbReference>
<dbReference type="GO" id="GO:0016646">
    <property type="term" value="F:oxidoreductase activity, acting on the CH-NH group of donors, NAD or NADP as acceptor"/>
    <property type="evidence" value="ECO:0007669"/>
    <property type="project" value="TreeGrafter"/>
</dbReference>
<dbReference type="STRING" id="686832.A0A0C3C967"/>
<dbReference type="AlphaFoldDB" id="A0A0C3C967"/>
<dbReference type="Proteomes" id="UP000053424">
    <property type="component" value="Unassembled WGS sequence"/>
</dbReference>